<gene>
    <name evidence="3" type="ORF">IW261DRAFT_865584</name>
</gene>
<sequence>MSYIWALKPSYRIRTRAISATHGGIRSLARRLHHCIVLGLRLDQQRHLVRLVLPWSARAKISRSYSPMHPFPSTTEVRNDDRDVSSTSTITTFEVQSITTSVPQTVDGSGSVIRIESDTNLTPYPSQSPSSSPPSVSSVLASWNTDTSFQGKGKDVAIAGGVACAVVVFAIGVIIFVIFHYKKRKRRYLPGSHSYW</sequence>
<feature type="transmembrane region" description="Helical" evidence="2">
    <location>
        <begin position="156"/>
        <end position="179"/>
    </location>
</feature>
<dbReference type="AlphaFoldDB" id="A0AA39PIW0"/>
<dbReference type="EMBL" id="JAUEPR010000005">
    <property type="protein sequence ID" value="KAK0484899.1"/>
    <property type="molecule type" value="Genomic_DNA"/>
</dbReference>
<reference evidence="3" key="1">
    <citation type="submission" date="2023-06" db="EMBL/GenBank/DDBJ databases">
        <authorList>
            <consortium name="Lawrence Berkeley National Laboratory"/>
            <person name="Ahrendt S."/>
            <person name="Sahu N."/>
            <person name="Indic B."/>
            <person name="Wong-Bajracharya J."/>
            <person name="Merenyi Z."/>
            <person name="Ke H.-M."/>
            <person name="Monk M."/>
            <person name="Kocsube S."/>
            <person name="Drula E."/>
            <person name="Lipzen A."/>
            <person name="Balint B."/>
            <person name="Henrissat B."/>
            <person name="Andreopoulos B."/>
            <person name="Martin F.M."/>
            <person name="Harder C.B."/>
            <person name="Rigling D."/>
            <person name="Ford K.L."/>
            <person name="Foster G.D."/>
            <person name="Pangilinan J."/>
            <person name="Papanicolaou A."/>
            <person name="Barry K."/>
            <person name="LaButti K."/>
            <person name="Viragh M."/>
            <person name="Koriabine M."/>
            <person name="Yan M."/>
            <person name="Riley R."/>
            <person name="Champramary S."/>
            <person name="Plett K.L."/>
            <person name="Tsai I.J."/>
            <person name="Slot J."/>
            <person name="Sipos G."/>
            <person name="Plett J."/>
            <person name="Nagy L.G."/>
            <person name="Grigoriev I.V."/>
        </authorList>
    </citation>
    <scope>NUCLEOTIDE SEQUENCE</scope>
    <source>
        <strain evidence="3">ICMP 16352</strain>
    </source>
</reference>
<proteinExistence type="predicted"/>
<keyword evidence="2" id="KW-1133">Transmembrane helix</keyword>
<name>A0AA39PIW0_9AGAR</name>
<organism evidence="3 4">
    <name type="scientific">Armillaria novae-zelandiae</name>
    <dbReference type="NCBI Taxonomy" id="153914"/>
    <lineage>
        <taxon>Eukaryota</taxon>
        <taxon>Fungi</taxon>
        <taxon>Dikarya</taxon>
        <taxon>Basidiomycota</taxon>
        <taxon>Agaricomycotina</taxon>
        <taxon>Agaricomycetes</taxon>
        <taxon>Agaricomycetidae</taxon>
        <taxon>Agaricales</taxon>
        <taxon>Marasmiineae</taxon>
        <taxon>Physalacriaceae</taxon>
        <taxon>Armillaria</taxon>
    </lineage>
</organism>
<keyword evidence="4" id="KW-1185">Reference proteome</keyword>
<feature type="region of interest" description="Disordered" evidence="1">
    <location>
        <begin position="119"/>
        <end position="139"/>
    </location>
</feature>
<accession>A0AA39PIW0</accession>
<evidence type="ECO:0000256" key="1">
    <source>
        <dbReference type="SAM" id="MobiDB-lite"/>
    </source>
</evidence>
<evidence type="ECO:0000313" key="4">
    <source>
        <dbReference type="Proteomes" id="UP001175227"/>
    </source>
</evidence>
<evidence type="ECO:0000256" key="2">
    <source>
        <dbReference type="SAM" id="Phobius"/>
    </source>
</evidence>
<protein>
    <recommendedName>
        <fullName evidence="5">Mid2 domain-containing protein</fullName>
    </recommendedName>
</protein>
<comment type="caution">
    <text evidence="3">The sequence shown here is derived from an EMBL/GenBank/DDBJ whole genome shotgun (WGS) entry which is preliminary data.</text>
</comment>
<dbReference type="Proteomes" id="UP001175227">
    <property type="component" value="Unassembled WGS sequence"/>
</dbReference>
<keyword evidence="2" id="KW-0812">Transmembrane</keyword>
<feature type="compositionally biased region" description="Low complexity" evidence="1">
    <location>
        <begin position="123"/>
        <end position="138"/>
    </location>
</feature>
<evidence type="ECO:0008006" key="5">
    <source>
        <dbReference type="Google" id="ProtNLM"/>
    </source>
</evidence>
<keyword evidence="2" id="KW-0472">Membrane</keyword>
<evidence type="ECO:0000313" key="3">
    <source>
        <dbReference type="EMBL" id="KAK0484899.1"/>
    </source>
</evidence>